<organism evidence="2 4">
    <name type="scientific">Spodoptera exigua</name>
    <name type="common">Beet armyworm</name>
    <name type="synonym">Noctua fulgens</name>
    <dbReference type="NCBI Taxonomy" id="7107"/>
    <lineage>
        <taxon>Eukaryota</taxon>
        <taxon>Metazoa</taxon>
        <taxon>Ecdysozoa</taxon>
        <taxon>Arthropoda</taxon>
        <taxon>Hexapoda</taxon>
        <taxon>Insecta</taxon>
        <taxon>Pterygota</taxon>
        <taxon>Neoptera</taxon>
        <taxon>Endopterygota</taxon>
        <taxon>Lepidoptera</taxon>
        <taxon>Glossata</taxon>
        <taxon>Ditrysia</taxon>
        <taxon>Noctuoidea</taxon>
        <taxon>Noctuidae</taxon>
        <taxon>Amphipyrinae</taxon>
        <taxon>Spodoptera</taxon>
    </lineage>
</organism>
<evidence type="ECO:0000259" key="1">
    <source>
        <dbReference type="PROSITE" id="PS51029"/>
    </source>
</evidence>
<dbReference type="Proteomes" id="UP000648187">
    <property type="component" value="Unassembled WGS sequence"/>
</dbReference>
<name>A0A835L6Q2_SPOEX</name>
<protein>
    <recommendedName>
        <fullName evidence="1">MADF domain-containing protein</fullName>
    </recommendedName>
</protein>
<dbReference type="PROSITE" id="PS51029">
    <property type="entry name" value="MADF"/>
    <property type="match status" value="1"/>
</dbReference>
<evidence type="ECO:0000313" key="3">
    <source>
        <dbReference type="EMBL" id="KAH9637317.1"/>
    </source>
</evidence>
<dbReference type="InterPro" id="IPR006578">
    <property type="entry name" value="MADF-dom"/>
</dbReference>
<proteinExistence type="predicted"/>
<feature type="domain" description="MADF" evidence="1">
    <location>
        <begin position="57"/>
        <end position="152"/>
    </location>
</feature>
<dbReference type="OrthoDB" id="7004745at2759"/>
<reference evidence="3" key="2">
    <citation type="journal article" date="2021" name="G3 (Bethesda)">
        <title>Genome and transcriptome analysis of the beet armyworm Spodoptera exigua reveals targets for pest control. .</title>
        <authorList>
            <person name="Simon S."/>
            <person name="Breeschoten T."/>
            <person name="Jansen H.J."/>
            <person name="Dirks R.P."/>
            <person name="Schranz M.E."/>
            <person name="Ros V.I.D."/>
        </authorList>
    </citation>
    <scope>NUCLEOTIDE SEQUENCE</scope>
    <source>
        <strain evidence="3">TB_SE_WUR_2020</strain>
    </source>
</reference>
<dbReference type="EMBL" id="JACEFF010000448">
    <property type="protein sequence ID" value="KAH9637317.1"/>
    <property type="molecule type" value="Genomic_DNA"/>
</dbReference>
<comment type="caution">
    <text evidence="2">The sequence shown here is derived from an EMBL/GenBank/DDBJ whole genome shotgun (WGS) entry which is preliminary data.</text>
</comment>
<sequence length="237" mass="27777">MFPSMLRSFSCYRLLNSPRYLSKAGRIACLVNTVKIINEMAKKLSPEENYWTPFQQDVLKMVQRHPITYIRDIMMTPTQYKAAVTTAWERISRDIHMPQKACKQEWTSIKLRYAKLNNLIRFGKVTEEVITLHPKTSKYMDGSLEFIDAYIYEINDDDIPPHIHKRFNKLFGVTSKQVVTKEMVQALLKNRTQEEEPNDEMGKMHVQNLMNIVEDAVERSLREMNTSDEQPEQRTAG</sequence>
<evidence type="ECO:0000313" key="2">
    <source>
        <dbReference type="EMBL" id="KAF9419755.1"/>
    </source>
</evidence>
<gene>
    <name evidence="3" type="ORF">HF086_006961</name>
    <name evidence="2" type="ORF">HW555_003754</name>
</gene>
<dbReference type="AlphaFoldDB" id="A0A835L6Q2"/>
<keyword evidence="4" id="KW-1185">Reference proteome</keyword>
<reference evidence="2" key="1">
    <citation type="submission" date="2020-08" db="EMBL/GenBank/DDBJ databases">
        <title>Spodoptera exigua strain:BAW_Kor-Di-RS1 Genome sequencing and assembly.</title>
        <authorList>
            <person name="Kim J."/>
            <person name="Nam H.Y."/>
            <person name="Kwon M."/>
            <person name="Choi J.H."/>
            <person name="Cho S.R."/>
            <person name="Kim G.-H."/>
        </authorList>
    </citation>
    <scope>NUCLEOTIDE SEQUENCE</scope>
    <source>
        <strain evidence="2">BAW_Kor-Di-RS1</strain>
        <tissue evidence="2">Whole-body</tissue>
    </source>
</reference>
<accession>A0A835L6Q2</accession>
<dbReference type="EMBL" id="JACKWZ010000039">
    <property type="protein sequence ID" value="KAF9419755.1"/>
    <property type="molecule type" value="Genomic_DNA"/>
</dbReference>
<evidence type="ECO:0000313" key="4">
    <source>
        <dbReference type="Proteomes" id="UP000648187"/>
    </source>
</evidence>
<dbReference type="Proteomes" id="UP000814243">
    <property type="component" value="Unassembled WGS sequence"/>
</dbReference>